<accession>A0A8C1G1P7</accession>
<dbReference type="PROSITE" id="PS50304">
    <property type="entry name" value="TUDOR"/>
    <property type="match status" value="5"/>
</dbReference>
<name>A0A8C1G1P7_CYPCA</name>
<dbReference type="GO" id="GO:0030719">
    <property type="term" value="P:P granule organization"/>
    <property type="evidence" value="ECO:0007669"/>
    <property type="project" value="UniProtKB-ARBA"/>
</dbReference>
<keyword evidence="5" id="KW-1185">Reference proteome</keyword>
<evidence type="ECO:0000256" key="2">
    <source>
        <dbReference type="SAM" id="MobiDB-lite"/>
    </source>
</evidence>
<dbReference type="PANTHER" id="PTHR22948">
    <property type="entry name" value="TUDOR DOMAIN CONTAINING PROTEIN"/>
    <property type="match status" value="1"/>
</dbReference>
<dbReference type="SUPFAM" id="SSF63748">
    <property type="entry name" value="Tudor/PWWP/MBT"/>
    <property type="match status" value="6"/>
</dbReference>
<feature type="domain" description="Tudor" evidence="3">
    <location>
        <begin position="754"/>
        <end position="810"/>
    </location>
</feature>
<feature type="domain" description="Tudor" evidence="3">
    <location>
        <begin position="291"/>
        <end position="350"/>
    </location>
</feature>
<dbReference type="Gene3D" id="2.40.50.90">
    <property type="match status" value="6"/>
</dbReference>
<dbReference type="Pfam" id="PF00567">
    <property type="entry name" value="TUDOR"/>
    <property type="match status" value="6"/>
</dbReference>
<feature type="region of interest" description="Disordered" evidence="2">
    <location>
        <begin position="903"/>
        <end position="975"/>
    </location>
</feature>
<proteinExistence type="predicted"/>
<feature type="compositionally biased region" description="Basic and acidic residues" evidence="2">
    <location>
        <begin position="946"/>
        <end position="973"/>
    </location>
</feature>
<keyword evidence="1" id="KW-0221">Differentiation</keyword>
<dbReference type="FunFam" id="2.30.30.140:FF:000018">
    <property type="entry name" value="Serine/threonine-protein kinase 31"/>
    <property type="match status" value="2"/>
</dbReference>
<feature type="domain" description="Tudor" evidence="3">
    <location>
        <begin position="537"/>
        <end position="596"/>
    </location>
</feature>
<dbReference type="Proteomes" id="UP000694427">
    <property type="component" value="Unplaced"/>
</dbReference>
<organism evidence="4 5">
    <name type="scientific">Cyprinus carpio</name>
    <name type="common">Common carp</name>
    <dbReference type="NCBI Taxonomy" id="7962"/>
    <lineage>
        <taxon>Eukaryota</taxon>
        <taxon>Metazoa</taxon>
        <taxon>Chordata</taxon>
        <taxon>Craniata</taxon>
        <taxon>Vertebrata</taxon>
        <taxon>Euteleostomi</taxon>
        <taxon>Actinopterygii</taxon>
        <taxon>Neopterygii</taxon>
        <taxon>Teleostei</taxon>
        <taxon>Ostariophysi</taxon>
        <taxon>Cypriniformes</taxon>
        <taxon>Cyprinidae</taxon>
        <taxon>Cyprininae</taxon>
        <taxon>Cyprinus</taxon>
    </lineage>
</organism>
<dbReference type="Ensembl" id="ENSCCRT00010001526.1">
    <property type="protein sequence ID" value="ENSCCRP00010001380.1"/>
    <property type="gene ID" value="ENSCCRG00010000656.1"/>
</dbReference>
<dbReference type="PANTHER" id="PTHR22948:SF15">
    <property type="entry name" value="TUDOR DOMAIN-CONTAINING PROTEIN 6"/>
    <property type="match status" value="1"/>
</dbReference>
<feature type="domain" description="Tudor" evidence="3">
    <location>
        <begin position="1041"/>
        <end position="1099"/>
    </location>
</feature>
<dbReference type="SMART" id="SM00333">
    <property type="entry name" value="TUDOR"/>
    <property type="match status" value="6"/>
</dbReference>
<reference evidence="4" key="2">
    <citation type="submission" date="2025-09" db="UniProtKB">
        <authorList>
            <consortium name="Ensembl"/>
        </authorList>
    </citation>
    <scope>IDENTIFICATION</scope>
</reference>
<dbReference type="InterPro" id="IPR050621">
    <property type="entry name" value="Tudor_domain_containing"/>
</dbReference>
<evidence type="ECO:0000313" key="4">
    <source>
        <dbReference type="Ensembl" id="ENSCCRP00010001380.1"/>
    </source>
</evidence>
<evidence type="ECO:0000259" key="3">
    <source>
        <dbReference type="PROSITE" id="PS50304"/>
    </source>
</evidence>
<feature type="domain" description="Tudor" evidence="3">
    <location>
        <begin position="1245"/>
        <end position="1303"/>
    </location>
</feature>
<reference evidence="4" key="1">
    <citation type="submission" date="2025-08" db="UniProtKB">
        <authorList>
            <consortium name="Ensembl"/>
        </authorList>
    </citation>
    <scope>IDENTIFICATION</scope>
</reference>
<dbReference type="InterPro" id="IPR035437">
    <property type="entry name" value="SNase_OB-fold_sf"/>
</dbReference>
<evidence type="ECO:0000256" key="1">
    <source>
        <dbReference type="ARBA" id="ARBA00022782"/>
    </source>
</evidence>
<dbReference type="Gene3D" id="2.30.30.140">
    <property type="match status" value="5"/>
</dbReference>
<protein>
    <submittedName>
        <fullName evidence="4">Tudor domain containing 6</fullName>
    </submittedName>
</protein>
<sequence length="1433" mass="161456">MCSIPGLPSMGSNVPVLITRVNLNSACVLVEFWGNFDQDRKFAYQQLKKEIQYPREGFCESDGNPGDLCLVRVYETWYRARIVSRDTDEYSVFLIDEGRTLRATVNNLAWGKSDFFYLPPEVEFCVLANVLPLSPENKWSAMALEFMKTFCGRRVNATVQDVLVPHRTFLLDIPCLSRQMFEMGFVKKLYSDRFKEFVARSLQANSGSGEPQRISSIRTKPIEIIEQMEKQQAYMYPELQTDTVETVVVTEVTSPFRIFCQLKVFSQELKKLTDQITRYYEGRVGCNFARLENLGSPCASRASDGKWYRSVLQQVMSANNVVEILQVDYGKKQFVQVENVRPLAPEFFRMPVVTYVCSLHGIADRGIGWTASQIDYLKSLLLNRTVIAKFQYQSLSEGVHYVTFYGEENTNINKLFELKQKCSLDSDMTLTDFAVQKNSEKSFVDNSITRSCGLKTTHTSSVFLTGAWHQTPSSSSAITDSASAFKEYLFPIGSSLEVTVSYIESPNYFWCQKARNAACLEVLMQDIQRFYAHSKFQPPLEAACVARHPETGIWYRALVIQKHQTPHVDVLFVDYGQTKKVAVEDLRKITPAFLKMKGQAFRCSLYNLIQPVSHSALDWNPEATMQFQEFVDTAASMNVPLKCTIFAVMYDFQKVVFNVVDLETPFQSICNLLVQKHLADRAPSKKAPLPPFRLDTYYYSTHGVKTGCEEEVSITCVKSVTHFFCHLARNSEEIEKFSNKVNFLCRQLEETKCPQTFGTVCFAKYTDGLWYRGQIKSTKPSVVVNFVDYGDTLEVDKSDLLPVPIEAGEIMSIPVQAIECGLSDMPEDVPCEVRNWFQNFADSHCFTALIVAKDPGGKLLVELYEGKTQVNALIRQKSAQSGAIHMKESSSGLKRDFVHQVPQSRDSYAPQEGDVESKQPRSKLGFHTDSRQEPTRDFGTLHNSQKQHEPQRKSNDRADVCHPCTSDKTDGVKPKSQALLNESALPVKVIKPGLEAEVFISHCNSPCSFFVQFATDEDGIYSLVEKLNADQSRCANIDPSDIREGDLVCAMFPEDNSWYRAAVRKNIGDTVNVEFVDFGNTATISASKICRLDQSFAPFPRYSICCSVHKLNVESGDQELAPNFKRVIEQNFEKVMCTFVEMSGTIWEVKLDINGVVLGSTCRGDATPAAELTAPGVKKTSDIKACTHYKNPDISAGQIITGYTSFIKGPQLFWCQYAATDKLQEISDALQNAGNASEKTLSEESLPVGSACIALFTEDNLWYRAKVTSRDHDSLSITFVDYGNEAKVNIGDVKALPPELSDVPPQAFDCQLEGFDLSKGFWAKEADDVFFELVHDKLLNITVEKMENSEMPHFVKLDCNGAVINKTMRSYWKSQSPETPSVELLSESKLVSTDNRTCTLTTNSTSDYTRWKIQNMELLSLQSLKNQMVSVCI</sequence>
<dbReference type="InterPro" id="IPR002999">
    <property type="entry name" value="Tudor"/>
</dbReference>
<feature type="compositionally biased region" description="Basic and acidic residues" evidence="2">
    <location>
        <begin position="926"/>
        <end position="936"/>
    </location>
</feature>
<evidence type="ECO:0000313" key="5">
    <source>
        <dbReference type="Proteomes" id="UP000694427"/>
    </source>
</evidence>